<evidence type="ECO:0000313" key="2">
    <source>
        <dbReference type="EMBL" id="SEB50261.1"/>
    </source>
</evidence>
<name>A0A1H4JVD7_9FLAO</name>
<feature type="chain" id="PRO_5010187153" description="Lipocalin-like domain-containing protein" evidence="1">
    <location>
        <begin position="21"/>
        <end position="166"/>
    </location>
</feature>
<dbReference type="RefSeq" id="WP_074670008.1">
    <property type="nucleotide sequence ID" value="NZ_FNTB01000001.1"/>
</dbReference>
<accession>A0A1H4JVD7</accession>
<dbReference type="Proteomes" id="UP000183038">
    <property type="component" value="Unassembled WGS sequence"/>
</dbReference>
<protein>
    <recommendedName>
        <fullName evidence="4">Lipocalin-like domain-containing protein</fullName>
    </recommendedName>
</protein>
<organism evidence="2 3">
    <name type="scientific">Maribacter dokdonensis</name>
    <dbReference type="NCBI Taxonomy" id="320912"/>
    <lineage>
        <taxon>Bacteria</taxon>
        <taxon>Pseudomonadati</taxon>
        <taxon>Bacteroidota</taxon>
        <taxon>Flavobacteriia</taxon>
        <taxon>Flavobacteriales</taxon>
        <taxon>Flavobacteriaceae</taxon>
        <taxon>Maribacter</taxon>
    </lineage>
</organism>
<reference evidence="2 3" key="1">
    <citation type="submission" date="2016-10" db="EMBL/GenBank/DDBJ databases">
        <authorList>
            <person name="de Groot N.N."/>
        </authorList>
    </citation>
    <scope>NUCLEOTIDE SEQUENCE [LARGE SCALE GENOMIC DNA]</scope>
    <source>
        <strain evidence="2 3">MAR_2009_71</strain>
    </source>
</reference>
<dbReference type="PROSITE" id="PS51257">
    <property type="entry name" value="PROKAR_LIPOPROTEIN"/>
    <property type="match status" value="1"/>
</dbReference>
<dbReference type="OrthoDB" id="1439610at2"/>
<evidence type="ECO:0008006" key="4">
    <source>
        <dbReference type="Google" id="ProtNLM"/>
    </source>
</evidence>
<proteinExistence type="predicted"/>
<gene>
    <name evidence="2" type="ORF">SAMN05192540_0602</name>
</gene>
<sequence>MKRPVLFSIFFILIVIGCDAQEATISEYDLYGCWVLEKETRSSNNIVVYKPYEDVDYENVKFGSKITLLAFNESEHESTSDQACFTTFTEKGTWEFDENTRIASLYSGHKWLKEFKQLYPEEYASWGSPEKFDKLKFRVIGMENKQLTVEIIPKQYHKNPREDSLE</sequence>
<keyword evidence="1" id="KW-0732">Signal</keyword>
<dbReference type="EMBL" id="FNTB01000001">
    <property type="protein sequence ID" value="SEB50261.1"/>
    <property type="molecule type" value="Genomic_DNA"/>
</dbReference>
<dbReference type="AlphaFoldDB" id="A0A1H4JVD7"/>
<evidence type="ECO:0000313" key="3">
    <source>
        <dbReference type="Proteomes" id="UP000183038"/>
    </source>
</evidence>
<feature type="signal peptide" evidence="1">
    <location>
        <begin position="1"/>
        <end position="20"/>
    </location>
</feature>
<evidence type="ECO:0000256" key="1">
    <source>
        <dbReference type="SAM" id="SignalP"/>
    </source>
</evidence>